<evidence type="ECO:0000313" key="1">
    <source>
        <dbReference type="EMBL" id="GGP26019.1"/>
    </source>
</evidence>
<dbReference type="Proteomes" id="UP000621859">
    <property type="component" value="Unassembled WGS sequence"/>
</dbReference>
<sequence>MPIQKLDMEALRSGARQIGNPDNNDPDAAIKLSLKPVQQVASSALSQAMGKAQRGSCGSAHADLGLLAPLALLHDAVTDTGCSWQQ</sequence>
<keyword evidence="2" id="KW-1185">Reference proteome</keyword>
<accession>A0ABQ2PL85</accession>
<comment type="caution">
    <text evidence="1">The sequence shown here is derived from an EMBL/GenBank/DDBJ whole genome shotgun (WGS) entry which is preliminary data.</text>
</comment>
<proteinExistence type="predicted"/>
<reference evidence="2" key="1">
    <citation type="journal article" date="2019" name="Int. J. Syst. Evol. Microbiol.">
        <title>The Global Catalogue of Microorganisms (GCM) 10K type strain sequencing project: providing services to taxonomists for standard genome sequencing and annotation.</title>
        <authorList>
            <consortium name="The Broad Institute Genomics Platform"/>
            <consortium name="The Broad Institute Genome Sequencing Center for Infectious Disease"/>
            <person name="Wu L."/>
            <person name="Ma J."/>
        </authorList>
    </citation>
    <scope>NUCLEOTIDE SEQUENCE [LARGE SCALE GENOMIC DNA]</scope>
    <source>
        <strain evidence="2">CGMCC 1.8860</strain>
    </source>
</reference>
<dbReference type="EMBL" id="BMLY01000002">
    <property type="protein sequence ID" value="GGP26019.1"/>
    <property type="molecule type" value="Genomic_DNA"/>
</dbReference>
<name>A0ABQ2PL85_9NEIS</name>
<gene>
    <name evidence="1" type="ORF">GCM10010971_18380</name>
</gene>
<evidence type="ECO:0000313" key="2">
    <source>
        <dbReference type="Proteomes" id="UP000621859"/>
    </source>
</evidence>
<protein>
    <submittedName>
        <fullName evidence="1">Uncharacterized protein</fullName>
    </submittedName>
</protein>
<organism evidence="1 2">
    <name type="scientific">Silvimonas amylolytica</name>
    <dbReference type="NCBI Taxonomy" id="449663"/>
    <lineage>
        <taxon>Bacteria</taxon>
        <taxon>Pseudomonadati</taxon>
        <taxon>Pseudomonadota</taxon>
        <taxon>Betaproteobacteria</taxon>
        <taxon>Neisseriales</taxon>
        <taxon>Chitinibacteraceae</taxon>
        <taxon>Silvimonas</taxon>
    </lineage>
</organism>